<keyword evidence="5" id="KW-0472">Membrane</keyword>
<name>A0ABD2PGE6_9CUCU</name>
<evidence type="ECO:0000256" key="4">
    <source>
        <dbReference type="ARBA" id="ARBA00023180"/>
    </source>
</evidence>
<dbReference type="GO" id="GO:0071944">
    <property type="term" value="C:cell periphery"/>
    <property type="evidence" value="ECO:0007669"/>
    <property type="project" value="UniProtKB-ARBA"/>
</dbReference>
<feature type="chain" id="PRO_5044805239" description="LRRCT domain-containing protein" evidence="6">
    <location>
        <begin position="30"/>
        <end position="559"/>
    </location>
</feature>
<dbReference type="PANTHER" id="PTHR24369:SF213">
    <property type="entry name" value="INSULIN LIKE GROWTH FACTOR BINDING PROTEIN ACID LABILE SUBUNIT"/>
    <property type="match status" value="1"/>
</dbReference>
<dbReference type="Proteomes" id="UP001516400">
    <property type="component" value="Unassembled WGS sequence"/>
</dbReference>
<keyword evidence="4" id="KW-0325">Glycoprotein</keyword>
<dbReference type="AlphaFoldDB" id="A0ABD2PGE6"/>
<dbReference type="InterPro" id="IPR032675">
    <property type="entry name" value="LRR_dom_sf"/>
</dbReference>
<keyword evidence="9" id="KW-1185">Reference proteome</keyword>
<evidence type="ECO:0000256" key="6">
    <source>
        <dbReference type="SAM" id="SignalP"/>
    </source>
</evidence>
<comment type="caution">
    <text evidence="8">The sequence shown here is derived from an EMBL/GenBank/DDBJ whole genome shotgun (WGS) entry which is preliminary data.</text>
</comment>
<proteinExistence type="predicted"/>
<dbReference type="InterPro" id="IPR001611">
    <property type="entry name" value="Leu-rich_rpt"/>
</dbReference>
<dbReference type="InterPro" id="IPR050541">
    <property type="entry name" value="LRR_TM_domain-containing"/>
</dbReference>
<dbReference type="InterPro" id="IPR003591">
    <property type="entry name" value="Leu-rich_rpt_typical-subtyp"/>
</dbReference>
<dbReference type="EMBL" id="JABFTP020000186">
    <property type="protein sequence ID" value="KAL3289731.1"/>
    <property type="molecule type" value="Genomic_DNA"/>
</dbReference>
<protein>
    <recommendedName>
        <fullName evidence="7">LRRCT domain-containing protein</fullName>
    </recommendedName>
</protein>
<reference evidence="8 9" key="1">
    <citation type="journal article" date="2021" name="BMC Biol.">
        <title>Horizontally acquired antibacterial genes associated with adaptive radiation of ladybird beetles.</title>
        <authorList>
            <person name="Li H.S."/>
            <person name="Tang X.F."/>
            <person name="Huang Y.H."/>
            <person name="Xu Z.Y."/>
            <person name="Chen M.L."/>
            <person name="Du X.Y."/>
            <person name="Qiu B.Y."/>
            <person name="Chen P.T."/>
            <person name="Zhang W."/>
            <person name="Slipinski A."/>
            <person name="Escalona H.E."/>
            <person name="Waterhouse R.M."/>
            <person name="Zwick A."/>
            <person name="Pang H."/>
        </authorList>
    </citation>
    <scope>NUCLEOTIDE SEQUENCE [LARGE SCALE GENOMIC DNA]</scope>
    <source>
        <strain evidence="8">SYSU2018</strain>
    </source>
</reference>
<evidence type="ECO:0000313" key="9">
    <source>
        <dbReference type="Proteomes" id="UP001516400"/>
    </source>
</evidence>
<dbReference type="Pfam" id="PF13855">
    <property type="entry name" value="LRR_8"/>
    <property type="match status" value="4"/>
</dbReference>
<evidence type="ECO:0000256" key="3">
    <source>
        <dbReference type="ARBA" id="ARBA00022737"/>
    </source>
</evidence>
<gene>
    <name evidence="8" type="ORF">HHI36_023129</name>
</gene>
<keyword evidence="5" id="KW-1133">Transmembrane helix</keyword>
<dbReference type="Gene3D" id="3.80.10.10">
    <property type="entry name" value="Ribonuclease Inhibitor"/>
    <property type="match status" value="2"/>
</dbReference>
<evidence type="ECO:0000313" key="8">
    <source>
        <dbReference type="EMBL" id="KAL3289731.1"/>
    </source>
</evidence>
<keyword evidence="3" id="KW-0677">Repeat</keyword>
<evidence type="ECO:0000256" key="5">
    <source>
        <dbReference type="SAM" id="Phobius"/>
    </source>
</evidence>
<dbReference type="PROSITE" id="PS51450">
    <property type="entry name" value="LRR"/>
    <property type="match status" value="6"/>
</dbReference>
<keyword evidence="5" id="KW-0812">Transmembrane</keyword>
<dbReference type="FunFam" id="3.80.10.10:FF:000770">
    <property type="entry name" value="Uncharacterized protein"/>
    <property type="match status" value="1"/>
</dbReference>
<dbReference type="SUPFAM" id="SSF52058">
    <property type="entry name" value="L domain-like"/>
    <property type="match status" value="1"/>
</dbReference>
<dbReference type="SMART" id="SM00369">
    <property type="entry name" value="LRR_TYP"/>
    <property type="match status" value="8"/>
</dbReference>
<feature type="transmembrane region" description="Helical" evidence="5">
    <location>
        <begin position="448"/>
        <end position="474"/>
    </location>
</feature>
<evidence type="ECO:0000259" key="7">
    <source>
        <dbReference type="SMART" id="SM00082"/>
    </source>
</evidence>
<keyword evidence="2 6" id="KW-0732">Signal</keyword>
<dbReference type="PANTHER" id="PTHR24369">
    <property type="entry name" value="ANTIGEN BSP, PUTATIVE-RELATED"/>
    <property type="match status" value="1"/>
</dbReference>
<evidence type="ECO:0000256" key="1">
    <source>
        <dbReference type="ARBA" id="ARBA00022614"/>
    </source>
</evidence>
<sequence length="559" mass="62913">MGGETTQPMFWRTVPILLLLAMTGFISEGALCPGKCRCNDTNLSVACTSAALEVIPHQLNPEIRHMDLSNNKISNLYYALSIYENLITLDLSTNNISFLGSDKFQSQRSLQVLNISYNNIEKLKKDSFNGLKAIVKLDLSYNRLERLHNLTFLELHSLQIIILSGNRITHLESGLFKTTKHLKELVLDDNQLLEIPSAVSDAVGLHRLTLSQNLIYSVNIMPNLSELRFLSIDGNVIRDINHTALTGLPSLERLDLSDNNFTNIPTASLAKLSNLTWLKLSGNFVENIPPVAFRGLFQLKYIHLDHLDLLTRIDVRAFVDNINLQHIWLNDNIGMQSIPTRLFHGNPKIVHISMKNNALTTIETTHFPLDQLRLLQLGGNPLECNCSLLWLWHLAQDQKKLPIIQSNHTYEIPSELQIDSRDINCAGPATLLGKQLIDVTESEINCSFSWVVITSAVISVLFVLLILTGLMLWGPLKKTILPGKDLSQGNGTLSCGKAETFEPSRIEKCIVSPPVSHHDYRTLSSWEHYGTEYGNCVSNMNIYEQLDCHLKDRPHIVYV</sequence>
<evidence type="ECO:0000256" key="2">
    <source>
        <dbReference type="ARBA" id="ARBA00022729"/>
    </source>
</evidence>
<organism evidence="8 9">
    <name type="scientific">Cryptolaemus montrouzieri</name>
    <dbReference type="NCBI Taxonomy" id="559131"/>
    <lineage>
        <taxon>Eukaryota</taxon>
        <taxon>Metazoa</taxon>
        <taxon>Ecdysozoa</taxon>
        <taxon>Arthropoda</taxon>
        <taxon>Hexapoda</taxon>
        <taxon>Insecta</taxon>
        <taxon>Pterygota</taxon>
        <taxon>Neoptera</taxon>
        <taxon>Endopterygota</taxon>
        <taxon>Coleoptera</taxon>
        <taxon>Polyphaga</taxon>
        <taxon>Cucujiformia</taxon>
        <taxon>Coccinelloidea</taxon>
        <taxon>Coccinellidae</taxon>
        <taxon>Scymninae</taxon>
        <taxon>Scymnini</taxon>
        <taxon>Cryptolaemus</taxon>
    </lineage>
</organism>
<keyword evidence="1" id="KW-0433">Leucine-rich repeat</keyword>
<dbReference type="InterPro" id="IPR000483">
    <property type="entry name" value="Cys-rich_flank_reg_C"/>
</dbReference>
<feature type="signal peptide" evidence="6">
    <location>
        <begin position="1"/>
        <end position="29"/>
    </location>
</feature>
<dbReference type="SMART" id="SM00082">
    <property type="entry name" value="LRRCT"/>
    <property type="match status" value="1"/>
</dbReference>
<feature type="domain" description="LRRCT" evidence="7">
    <location>
        <begin position="380"/>
        <end position="447"/>
    </location>
</feature>
<accession>A0ABD2PGE6</accession>